<dbReference type="Gene3D" id="1.10.340.70">
    <property type="match status" value="1"/>
</dbReference>
<dbReference type="InterPro" id="IPR041588">
    <property type="entry name" value="Integrase_H2C2"/>
</dbReference>
<dbReference type="AlphaFoldDB" id="U5D8I9"/>
<evidence type="ECO:0000259" key="1">
    <source>
        <dbReference type="Pfam" id="PF17921"/>
    </source>
</evidence>
<dbReference type="InterPro" id="IPR050951">
    <property type="entry name" value="Retrovirus_Pol_polyprotein"/>
</dbReference>
<feature type="domain" description="Integrase zinc-binding" evidence="1">
    <location>
        <begin position="93"/>
        <end position="149"/>
    </location>
</feature>
<reference evidence="3" key="1">
    <citation type="journal article" date="2013" name="Science">
        <title>The Amborella genome and the evolution of flowering plants.</title>
        <authorList>
            <consortium name="Amborella Genome Project"/>
        </authorList>
    </citation>
    <scope>NUCLEOTIDE SEQUENCE [LARGE SCALE GENOMIC DNA]</scope>
</reference>
<protein>
    <recommendedName>
        <fullName evidence="1">Integrase zinc-binding domain-containing protein</fullName>
    </recommendedName>
</protein>
<dbReference type="eggNOG" id="KOG0017">
    <property type="taxonomic scope" value="Eukaryota"/>
</dbReference>
<gene>
    <name evidence="2" type="ORF">AMTR_s00047p00078070</name>
</gene>
<proteinExistence type="predicted"/>
<dbReference type="Gramene" id="ERN17742">
    <property type="protein sequence ID" value="ERN17742"/>
    <property type="gene ID" value="AMTR_s00047p00078070"/>
</dbReference>
<dbReference type="PANTHER" id="PTHR37984">
    <property type="entry name" value="PROTEIN CBG26694"/>
    <property type="match status" value="1"/>
</dbReference>
<dbReference type="STRING" id="13333.U5D8I9"/>
<name>U5D8I9_AMBTC</name>
<dbReference type="Pfam" id="PF17921">
    <property type="entry name" value="Integrase_H2C2"/>
    <property type="match status" value="1"/>
</dbReference>
<dbReference type="Proteomes" id="UP000017836">
    <property type="component" value="Unassembled WGS sequence"/>
</dbReference>
<accession>U5D8I9</accession>
<evidence type="ECO:0000313" key="3">
    <source>
        <dbReference type="Proteomes" id="UP000017836"/>
    </source>
</evidence>
<dbReference type="HOGENOM" id="CLU_1742995_0_0_1"/>
<keyword evidence="3" id="KW-1185">Reference proteome</keyword>
<dbReference type="EMBL" id="KI392311">
    <property type="protein sequence ID" value="ERN17742.1"/>
    <property type="molecule type" value="Genomic_DNA"/>
</dbReference>
<evidence type="ECO:0000313" key="2">
    <source>
        <dbReference type="EMBL" id="ERN17742.1"/>
    </source>
</evidence>
<organism evidence="2 3">
    <name type="scientific">Amborella trichopoda</name>
    <dbReference type="NCBI Taxonomy" id="13333"/>
    <lineage>
        <taxon>Eukaryota</taxon>
        <taxon>Viridiplantae</taxon>
        <taxon>Streptophyta</taxon>
        <taxon>Embryophyta</taxon>
        <taxon>Tracheophyta</taxon>
        <taxon>Spermatophyta</taxon>
        <taxon>Magnoliopsida</taxon>
        <taxon>Amborellales</taxon>
        <taxon>Amborellaceae</taxon>
        <taxon>Amborella</taxon>
    </lineage>
</organism>
<dbReference type="PANTHER" id="PTHR37984:SF5">
    <property type="entry name" value="PROTEIN NYNRIN-LIKE"/>
    <property type="match status" value="1"/>
</dbReference>
<sequence length="150" mass="17507">MQTDASSQVLIQEGHPVDFESQHFNETKQKFSVHEKEITMIVYCFHGLSKRGTTKDPSTKKLVLDVQEGRTKRFWLEGGVLYAKGRHMYVPNGKFKKELLRVCHDALAASHPDEERILALLSRNFYWLHMDQDVEYYLKTCLVCQQDKTD</sequence>